<reference evidence="7 8" key="1">
    <citation type="submission" date="2020-07" db="EMBL/GenBank/DDBJ databases">
        <title>Sequencing the genomes of 1000 actinobacteria strains.</title>
        <authorList>
            <person name="Klenk H.-P."/>
        </authorList>
    </citation>
    <scope>NUCLEOTIDE SEQUENCE [LARGE SCALE GENOMIC DNA]</scope>
    <source>
        <strain evidence="7 8">DSM 23141</strain>
    </source>
</reference>
<feature type="transmembrane region" description="Helical" evidence="5">
    <location>
        <begin position="257"/>
        <end position="276"/>
    </location>
</feature>
<feature type="transmembrane region" description="Helical" evidence="5">
    <location>
        <begin position="166"/>
        <end position="188"/>
    </location>
</feature>
<sequence>MTATSPRPARSRLRGTIGIAAIIVAVIVAAFFLFASLYTDFLWYDQLGFQNVLTTQWIATVVMFVVGFVGMAVPVFVSVQLAFRVRPVYAKLSAQLDRYQQVVEPLRRLAMFGVPAVLGLFMGVSTAMRWQTVLEYLNRTPFGIKDPQFGLDNSFYVFELPLYHGILGYASAAVIVSGIAMLATHYLYGGIRVGNREVRITRAARVQIAVTAAVFLLLQAVSIYLDQFSTLTDSRGASSLFTGATFTDVNAVIPGKLILAIAFALVTVLCIVTAVVGRWRLPIIGTGLLVVASLVIGTAYPALIQRFQVEPSAQSLEREYISRNIKATQDAYNISGIDTIAYSAKTDVEQGALRDDADTTASIRLIDPNVVSPTFAQLQQVQQYYQFADKLDVDRYDIDGTTQDTVIAVRELDQQNQASPGWINNTVVYTHGYGVVAAYGNQRSEDGQPKFLESDIPSRGQLGDYEPRIYFGEKSPSYSIVGAPKSSDPVEIDYPSSDKDDDSAARKYTYTGDGGPKLDNVFKQLVYAIKFGSEQILLSDYVNKDSQILYDRDPIDRVKKAAPYLTLDRNAYPAVVNKRVVWIVDGYTTTSDYPYSQVEQLSSSIADTNTPQPEYALDDVNYIRNSVKATVDAYSGKVTLYAWDDKDPLLKTYSKIFPGTLKSQKDMSAQLLQHVRYPEDLFKMQRSILETYHVTNPSTWFSRDDQWTTPSDPTASGEDKGKQPPYYLTMKVPGTDKPAFTLYSTFIPATTTKESRSVLKGYLTANADAGPDYGKLTLLTLPKDDTVPGPGQVQTSFTTSSEIAPQLNLLQPRGGNTEVVRGNLLTVPVGGGLLYVQPIYVQANSGTQYPLLRKVLVGFGDRVEFEDTLDQALDKLFDGDSGAAAGDNGVTPGDGSTGTGGDTGTGAGSGGTDAGSGSGDGSTGSGAGAGGSTGTGDNAALKKALSDYQTALSDRTKAYAANDLSAAAEADKRMQAAVEAAIAASGS</sequence>
<accession>A0A852YEE4</accession>
<evidence type="ECO:0000256" key="2">
    <source>
        <dbReference type="ARBA" id="ARBA00022692"/>
    </source>
</evidence>
<feature type="compositionally biased region" description="Polar residues" evidence="6">
    <location>
        <begin position="702"/>
        <end position="714"/>
    </location>
</feature>
<comment type="subcellular location">
    <subcellularLocation>
        <location evidence="5">Cell membrane</location>
        <topology evidence="5">Multi-pass membrane protein</topology>
    </subcellularLocation>
</comment>
<dbReference type="GO" id="GO:0005886">
    <property type="term" value="C:plasma membrane"/>
    <property type="evidence" value="ECO:0007669"/>
    <property type="project" value="UniProtKB-SubCell"/>
</dbReference>
<name>A0A852YEE4_9MICO</name>
<keyword evidence="3 5" id="KW-1133">Transmembrane helix</keyword>
<feature type="region of interest" description="Disordered" evidence="6">
    <location>
        <begin position="702"/>
        <end position="724"/>
    </location>
</feature>
<feature type="compositionally biased region" description="Gly residues" evidence="6">
    <location>
        <begin position="895"/>
        <end position="934"/>
    </location>
</feature>
<dbReference type="RefSeq" id="WP_179567749.1">
    <property type="nucleotide sequence ID" value="NZ_JACBZY010000001.1"/>
</dbReference>
<comment type="similarity">
    <text evidence="5">Belongs to the UPF0182 family.</text>
</comment>
<evidence type="ECO:0000313" key="8">
    <source>
        <dbReference type="Proteomes" id="UP000553888"/>
    </source>
</evidence>
<evidence type="ECO:0000313" key="7">
    <source>
        <dbReference type="EMBL" id="NYG99521.1"/>
    </source>
</evidence>
<dbReference type="InterPro" id="IPR005372">
    <property type="entry name" value="UPF0182"/>
</dbReference>
<feature type="transmembrane region" description="Helical" evidence="5">
    <location>
        <begin position="57"/>
        <end position="83"/>
    </location>
</feature>
<feature type="compositionally biased region" description="Basic and acidic residues" evidence="6">
    <location>
        <begin position="496"/>
        <end position="505"/>
    </location>
</feature>
<dbReference type="PANTHER" id="PTHR39344">
    <property type="entry name" value="UPF0182 PROTEIN SLL1060"/>
    <property type="match status" value="1"/>
</dbReference>
<evidence type="ECO:0000256" key="3">
    <source>
        <dbReference type="ARBA" id="ARBA00022989"/>
    </source>
</evidence>
<dbReference type="GO" id="GO:0005576">
    <property type="term" value="C:extracellular region"/>
    <property type="evidence" value="ECO:0007669"/>
    <property type="project" value="TreeGrafter"/>
</dbReference>
<dbReference type="PANTHER" id="PTHR39344:SF1">
    <property type="entry name" value="UPF0182 PROTEIN SLL1060"/>
    <property type="match status" value="1"/>
</dbReference>
<organism evidence="7 8">
    <name type="scientific">Schumannella luteola</name>
    <dbReference type="NCBI Taxonomy" id="472059"/>
    <lineage>
        <taxon>Bacteria</taxon>
        <taxon>Bacillati</taxon>
        <taxon>Actinomycetota</taxon>
        <taxon>Actinomycetes</taxon>
        <taxon>Micrococcales</taxon>
        <taxon>Microbacteriaceae</taxon>
        <taxon>Schumannella</taxon>
    </lineage>
</organism>
<feature type="transmembrane region" description="Helical" evidence="5">
    <location>
        <begin position="208"/>
        <end position="225"/>
    </location>
</feature>
<dbReference type="Pfam" id="PF03699">
    <property type="entry name" value="UPF0182"/>
    <property type="match status" value="1"/>
</dbReference>
<protein>
    <recommendedName>
        <fullName evidence="5">UPF0182 protein BJ979_002147</fullName>
    </recommendedName>
</protein>
<evidence type="ECO:0000256" key="6">
    <source>
        <dbReference type="SAM" id="MobiDB-lite"/>
    </source>
</evidence>
<feature type="transmembrane region" description="Helical" evidence="5">
    <location>
        <begin position="283"/>
        <end position="303"/>
    </location>
</feature>
<dbReference type="EMBL" id="JACBZY010000001">
    <property type="protein sequence ID" value="NYG99521.1"/>
    <property type="molecule type" value="Genomic_DNA"/>
</dbReference>
<evidence type="ECO:0000256" key="4">
    <source>
        <dbReference type="ARBA" id="ARBA00023136"/>
    </source>
</evidence>
<feature type="transmembrane region" description="Helical" evidence="5">
    <location>
        <begin position="17"/>
        <end position="37"/>
    </location>
</feature>
<feature type="region of interest" description="Disordered" evidence="6">
    <location>
        <begin position="480"/>
        <end position="508"/>
    </location>
</feature>
<dbReference type="HAMAP" id="MF_01600">
    <property type="entry name" value="UPF0182"/>
    <property type="match status" value="1"/>
</dbReference>
<keyword evidence="2 5" id="KW-0812">Transmembrane</keyword>
<evidence type="ECO:0000256" key="1">
    <source>
        <dbReference type="ARBA" id="ARBA00022475"/>
    </source>
</evidence>
<evidence type="ECO:0000256" key="5">
    <source>
        <dbReference type="HAMAP-Rule" id="MF_01600"/>
    </source>
</evidence>
<keyword evidence="8" id="KW-1185">Reference proteome</keyword>
<keyword evidence="4 5" id="KW-0472">Membrane</keyword>
<gene>
    <name evidence="7" type="ORF">BJ979_002147</name>
</gene>
<dbReference type="Proteomes" id="UP000553888">
    <property type="component" value="Unassembled WGS sequence"/>
</dbReference>
<keyword evidence="1 5" id="KW-1003">Cell membrane</keyword>
<feature type="transmembrane region" description="Helical" evidence="5">
    <location>
        <begin position="109"/>
        <end position="130"/>
    </location>
</feature>
<feature type="region of interest" description="Disordered" evidence="6">
    <location>
        <begin position="883"/>
        <end position="939"/>
    </location>
</feature>
<comment type="caution">
    <text evidence="7">The sequence shown here is derived from an EMBL/GenBank/DDBJ whole genome shotgun (WGS) entry which is preliminary data.</text>
</comment>
<dbReference type="AlphaFoldDB" id="A0A852YEE4"/>
<proteinExistence type="inferred from homology"/>